<evidence type="ECO:0000313" key="1">
    <source>
        <dbReference type="EMBL" id="KAL0172002.1"/>
    </source>
</evidence>
<dbReference type="EMBL" id="JAMKFB020000016">
    <property type="protein sequence ID" value="KAL0172002.1"/>
    <property type="molecule type" value="Genomic_DNA"/>
</dbReference>
<evidence type="ECO:0000313" key="2">
    <source>
        <dbReference type="Proteomes" id="UP001529510"/>
    </source>
</evidence>
<organism evidence="1 2">
    <name type="scientific">Cirrhinus mrigala</name>
    <name type="common">Mrigala</name>
    <dbReference type="NCBI Taxonomy" id="683832"/>
    <lineage>
        <taxon>Eukaryota</taxon>
        <taxon>Metazoa</taxon>
        <taxon>Chordata</taxon>
        <taxon>Craniata</taxon>
        <taxon>Vertebrata</taxon>
        <taxon>Euteleostomi</taxon>
        <taxon>Actinopterygii</taxon>
        <taxon>Neopterygii</taxon>
        <taxon>Teleostei</taxon>
        <taxon>Ostariophysi</taxon>
        <taxon>Cypriniformes</taxon>
        <taxon>Cyprinidae</taxon>
        <taxon>Labeoninae</taxon>
        <taxon>Labeonini</taxon>
        <taxon>Cirrhinus</taxon>
    </lineage>
</organism>
<gene>
    <name evidence="1" type="ORF">M9458_032313</name>
</gene>
<name>A0ABD0PE02_CIRMR</name>
<reference evidence="1 2" key="1">
    <citation type="submission" date="2024-05" db="EMBL/GenBank/DDBJ databases">
        <title>Genome sequencing and assembly of Indian major carp, Cirrhinus mrigala (Hamilton, 1822).</title>
        <authorList>
            <person name="Mohindra V."/>
            <person name="Chowdhury L.M."/>
            <person name="Lal K."/>
            <person name="Jena J.K."/>
        </authorList>
    </citation>
    <scope>NUCLEOTIDE SEQUENCE [LARGE SCALE GENOMIC DNA]</scope>
    <source>
        <strain evidence="1">CM1030</strain>
        <tissue evidence="1">Blood</tissue>
    </source>
</reference>
<keyword evidence="2" id="KW-1185">Reference proteome</keyword>
<proteinExistence type="predicted"/>
<dbReference type="AlphaFoldDB" id="A0ABD0PE02"/>
<sequence length="57" mass="5912">PPGSPPNISYFPTGHTPSAGSVLSAPPTALIRMQGHAPSHAYNSGVKEILSMVHGYQ</sequence>
<accession>A0ABD0PE02</accession>
<comment type="caution">
    <text evidence="1">The sequence shown here is derived from an EMBL/GenBank/DDBJ whole genome shotgun (WGS) entry which is preliminary data.</text>
</comment>
<protein>
    <submittedName>
        <fullName evidence="1">Uncharacterized protein</fullName>
    </submittedName>
</protein>
<feature type="non-terminal residue" evidence="1">
    <location>
        <position position="57"/>
    </location>
</feature>
<dbReference type="Proteomes" id="UP001529510">
    <property type="component" value="Unassembled WGS sequence"/>
</dbReference>
<feature type="non-terminal residue" evidence="1">
    <location>
        <position position="1"/>
    </location>
</feature>